<dbReference type="Proteomes" id="UP000027178">
    <property type="component" value="Unassembled WGS sequence"/>
</dbReference>
<dbReference type="EMBL" id="JNBY01000081">
    <property type="protein sequence ID" value="KDN85588.1"/>
    <property type="molecule type" value="Genomic_DNA"/>
</dbReference>
<dbReference type="Pfam" id="PF08889">
    <property type="entry name" value="WbqC"/>
    <property type="match status" value="1"/>
</dbReference>
<keyword evidence="2" id="KW-1185">Reference proteome</keyword>
<dbReference type="InterPro" id="IPR014985">
    <property type="entry name" value="WbqC"/>
</dbReference>
<name>A0A066YVL8_9ACTN</name>
<dbReference type="PATRIC" id="fig|1348663.4.peg.2515"/>
<evidence type="ECO:0008006" key="3">
    <source>
        <dbReference type="Google" id="ProtNLM"/>
    </source>
</evidence>
<proteinExistence type="predicted"/>
<gene>
    <name evidence="1" type="ORF">KCH_26050</name>
</gene>
<dbReference type="HOGENOM" id="CLU_112061_0_0_11"/>
<dbReference type="AlphaFoldDB" id="A0A066YVL8"/>
<evidence type="ECO:0000313" key="2">
    <source>
        <dbReference type="Proteomes" id="UP000027178"/>
    </source>
</evidence>
<reference evidence="1 2" key="1">
    <citation type="submission" date="2014-05" db="EMBL/GenBank/DDBJ databases">
        <title>Draft Genome Sequence of Kitasatospora cheerisanensis KCTC 2395.</title>
        <authorList>
            <person name="Nam D.H."/>
        </authorList>
    </citation>
    <scope>NUCLEOTIDE SEQUENCE [LARGE SCALE GENOMIC DNA]</scope>
    <source>
        <strain evidence="1 2">KCTC 2395</strain>
    </source>
</reference>
<accession>A0A066YVL8</accession>
<protein>
    <recommendedName>
        <fullName evidence="3">WbqC-like family protein</fullName>
    </recommendedName>
</protein>
<comment type="caution">
    <text evidence="1">The sequence shown here is derived from an EMBL/GenBank/DDBJ whole genome shotgun (WGS) entry which is preliminary data.</text>
</comment>
<organism evidence="1 2">
    <name type="scientific">Kitasatospora cheerisanensis KCTC 2395</name>
    <dbReference type="NCBI Taxonomy" id="1348663"/>
    <lineage>
        <taxon>Bacteria</taxon>
        <taxon>Bacillati</taxon>
        <taxon>Actinomycetota</taxon>
        <taxon>Actinomycetes</taxon>
        <taxon>Kitasatosporales</taxon>
        <taxon>Streptomycetaceae</taxon>
        <taxon>Kitasatospora</taxon>
    </lineage>
</organism>
<sequence length="239" mass="26544">MCAIHQPNLLPRLSTLAKIYAADVWVVLDDVQHTRRDYQHRARLGALHHDATRWLSMPTHLPNGRATLIRDARLAEPALTRRRMEGILHEQYRTSPFWPAFAEQLRPLLDLFDTTDRTADITEASTLLLLDLLGWRGRVVRSSNLPARAGRTQRLVDLCRAVGADTYVCGTGGLRYVAPTRFADAGIDLRCFVVPDTGVWVGARTLSAVHSLLVRGVEAVAEAATGHTRRVRLGGAFPS</sequence>
<dbReference type="eggNOG" id="COG4122">
    <property type="taxonomic scope" value="Bacteria"/>
</dbReference>
<evidence type="ECO:0000313" key="1">
    <source>
        <dbReference type="EMBL" id="KDN85588.1"/>
    </source>
</evidence>